<dbReference type="GO" id="GO:0004842">
    <property type="term" value="F:ubiquitin-protein transferase activity"/>
    <property type="evidence" value="ECO:0007669"/>
    <property type="project" value="InterPro"/>
</dbReference>
<gene>
    <name evidence="5" type="primary">Ctdspl2</name>
    <name evidence="5" type="ORF">AK812_SmicGene13468</name>
</gene>
<feature type="region of interest" description="Disordered" evidence="2">
    <location>
        <begin position="1466"/>
        <end position="1513"/>
    </location>
</feature>
<evidence type="ECO:0000256" key="1">
    <source>
        <dbReference type="PROSITE-ProRule" id="PRU00023"/>
    </source>
</evidence>
<comment type="caution">
    <text evidence="5">The sequence shown here is derived from an EMBL/GenBank/DDBJ whole genome shotgun (WGS) entry which is preliminary data.</text>
</comment>
<reference evidence="5 6" key="1">
    <citation type="submission" date="2016-02" db="EMBL/GenBank/DDBJ databases">
        <title>Genome analysis of coral dinoflagellate symbionts highlights evolutionary adaptations to a symbiotic lifestyle.</title>
        <authorList>
            <person name="Aranda M."/>
            <person name="Li Y."/>
            <person name="Liew Y.J."/>
            <person name="Baumgarten S."/>
            <person name="Simakov O."/>
            <person name="Wilson M."/>
            <person name="Piel J."/>
            <person name="Ashoor H."/>
            <person name="Bougouffa S."/>
            <person name="Bajic V.B."/>
            <person name="Ryu T."/>
            <person name="Ravasi T."/>
            <person name="Bayer T."/>
            <person name="Micklem G."/>
            <person name="Kim H."/>
            <person name="Bhak J."/>
            <person name="Lajeunesse T.C."/>
            <person name="Voolstra C.R."/>
        </authorList>
    </citation>
    <scope>NUCLEOTIDE SEQUENCE [LARGE SCALE GENOMIC DNA]</scope>
    <source>
        <strain evidence="5 6">CCMP2467</strain>
    </source>
</reference>
<dbReference type="InterPro" id="IPR003613">
    <property type="entry name" value="Ubox_domain"/>
</dbReference>
<feature type="compositionally biased region" description="Basic and acidic residues" evidence="2">
    <location>
        <begin position="1291"/>
        <end position="1302"/>
    </location>
</feature>
<dbReference type="InterPro" id="IPR004274">
    <property type="entry name" value="FCP1_dom"/>
</dbReference>
<proteinExistence type="predicted"/>
<feature type="compositionally biased region" description="Basic and acidic residues" evidence="2">
    <location>
        <begin position="731"/>
        <end position="747"/>
    </location>
</feature>
<dbReference type="Pfam" id="PF04564">
    <property type="entry name" value="U-box"/>
    <property type="match status" value="1"/>
</dbReference>
<dbReference type="InterPro" id="IPR002110">
    <property type="entry name" value="Ankyrin_rpt"/>
</dbReference>
<dbReference type="InterPro" id="IPR013083">
    <property type="entry name" value="Znf_RING/FYVE/PHD"/>
</dbReference>
<keyword evidence="1" id="KW-0040">ANK repeat</keyword>
<dbReference type="Gene3D" id="3.30.40.10">
    <property type="entry name" value="Zinc/RING finger domain, C3HC4 (zinc finger)"/>
    <property type="match status" value="1"/>
</dbReference>
<dbReference type="InterPro" id="IPR036412">
    <property type="entry name" value="HAD-like_sf"/>
</dbReference>
<dbReference type="InterPro" id="IPR023214">
    <property type="entry name" value="HAD_sf"/>
</dbReference>
<dbReference type="CDD" id="cd16655">
    <property type="entry name" value="RING-Ubox_WDSUB1-like"/>
    <property type="match status" value="1"/>
</dbReference>
<sequence>MHPKPLRCIKTVVVLERILEILELRLASRDILLTTARHHTSLFPMAAVAVRRPQDFPEAGRLAGLKSCASSSQGRMRRPRQVAPAGWTMCECEADKEWVLCDRVEAMAAEMAENLQKHLRTHKEMLVEDTDASCNQGPANNASPDVPMIQMKKATGSDAEMQFEAEDAQDAHDPNETPENAFEEEAETLPTKRSDAKGAKEDPRDKKTRAERKAAWRAAQKALEGQQGQGDDGPEKGKEVEENLHGKARGKVLSLGAAPSSACEGISSSRLLKLFLLRGYPRDCADLDTLKQHAMNLRKSSWTRSGLLRLGVEHMAELYWMESGSSNLGIPGQLRMPAALTHVHTPQKISYAQAFRFEQEEPCLVTPPKGTVSQGFRQPDQWRQHQAPLKEETRQCAAPMGRQSKAATCDQVEETLRDVRVLSSGGDTTGWAWQELPEQVRNALRFLRTLPALPHSLGTRPFLPATWPLEAKPTLVLDLDETLVHCCRGSSPVDIIRPPDLQVEFDDVVGSGRVYYRPFAQIFLEVISRTFEVVIFTASQQSYADQVIDALDPNRAFVAHRLYRQHCTEFHGAYFKELGLLGRSLSKCVLIDNSPVSVACNAENSVLIRSWYGDLADQELLALREVLEDMRHSSTRGIGFDRYLSRPQNLHDFLQVPLAVLLHDCLDWPGQAQAGAGQGQGLRSRRMGQTACAESICQPTAKASTEAEITYSQSDRESKPVDKVPLPRLLGAKEDSGKVGEKSSPLKEDEEALGGVDLEGDAEAASSIRVEFPSAEELLILDAGRHNSSKESKAQRKLERAEARKQVLPFLLQNGFHTVKSKRTFFWRSWYPLHTAVKHNDLETVRLLITAGADPQKLNSRGETPEQLAERLNRSGSHADIVDALHHAKGKRKKSSKQPPDAESSMKGKASMASTASSLEITPRDQAAEGMRARALDGEPRSDAEKGLAGSALREPARAGTCCKRRLTHFFTFLMVSSACSVILLYRSSLSTLPQSSFPVSLGSLNLRPFHGTLPTVSSDGYQSPSGAFSCERATSGFAASLVAIRPEGPVLEAGWPVPLNNWWGCFLVREEIRLAARKHHSTQEPLGSWSTLATATLPRSYCSPEIAATGSTSPDLKAPSQCAQQLLSSLSHAGSKQLSLRSCDATSPMISYERNLLVAGQCTLNGTTAIAVWGPEELITLKPAPEAVLPVQAQVMNKNERLDFEAAVESISRSLAARGDMVLTSVKTERLSDGDTDWEMLDCSDSEKEMAQAFESVSGPCAQGLNAGEAEVNKLLLRARTIFDGPGSIERSESDDHVPKDDDAEEVEDEEDYGVVFTKVTNVFDIDPPRRDGAVADFSGLVIRGMSGGSIVVVEGSTDNPVITDQVVGLTFARTDGNTGWAMLLDASHVEAALDRLEEIEVLKSQVVIQLSLPPLFIALQDLKGALSLMQLYAINASRGVRFHGVPPRGAQICRLPARYSHEASDEDEELDWPAQSEASDSSQSVNDFVLNPPDGMSEVDSGSAASPTVSRHSSTYELPRFGLADSDLSETDFLGVGEETDDSDSESDLSNVHEVDLEDDEEIQEIPNPPQLPSVAEERLQEVWPLGEAAFGIFLCPITHDVMTDPVVCADGYTYERTAISRWFETSRKSPVTGQSLPHVEMVPNQSVRTLLKTLIDMSDKPQESSSRRASAESPEKSNEETPAAEKDSKQPETELQSRLQMISMSGQMSRDNSGDEKPCLCRPSSSVDTETDLVRGSSSSSSSSSSSGQQSHAAGTSRPPCVLATASADMPLCGHSCSGERRRGSSESRISALTT</sequence>
<dbReference type="Gene3D" id="1.25.40.20">
    <property type="entry name" value="Ankyrin repeat-containing domain"/>
    <property type="match status" value="1"/>
</dbReference>
<evidence type="ECO:0000256" key="2">
    <source>
        <dbReference type="SAM" id="MobiDB-lite"/>
    </source>
</evidence>
<feature type="compositionally biased region" description="Polar residues" evidence="2">
    <location>
        <begin position="1478"/>
        <end position="1488"/>
    </location>
</feature>
<evidence type="ECO:0000313" key="5">
    <source>
        <dbReference type="EMBL" id="OLQ03608.1"/>
    </source>
</evidence>
<dbReference type="SUPFAM" id="SSF56784">
    <property type="entry name" value="HAD-like"/>
    <property type="match status" value="1"/>
</dbReference>
<feature type="region of interest" description="Disordered" evidence="2">
    <location>
        <begin position="1536"/>
        <end position="1573"/>
    </location>
</feature>
<keyword evidence="6" id="KW-1185">Reference proteome</keyword>
<feature type="compositionally biased region" description="Basic and acidic residues" evidence="2">
    <location>
        <begin position="922"/>
        <end position="946"/>
    </location>
</feature>
<feature type="region of interest" description="Disordered" evidence="2">
    <location>
        <begin position="856"/>
        <end position="952"/>
    </location>
</feature>
<evidence type="ECO:0000313" key="6">
    <source>
        <dbReference type="Proteomes" id="UP000186817"/>
    </source>
</evidence>
<feature type="repeat" description="ANK" evidence="1">
    <location>
        <begin position="828"/>
        <end position="860"/>
    </location>
</feature>
<dbReference type="EMBL" id="LSRX01000232">
    <property type="protein sequence ID" value="OLQ03608.1"/>
    <property type="molecule type" value="Genomic_DNA"/>
</dbReference>
<dbReference type="GO" id="GO:0016791">
    <property type="term" value="F:phosphatase activity"/>
    <property type="evidence" value="ECO:0007669"/>
    <property type="project" value="InterPro"/>
</dbReference>
<dbReference type="NCBIfam" id="TIGR02251">
    <property type="entry name" value="HIF-SF_euk"/>
    <property type="match status" value="1"/>
</dbReference>
<dbReference type="InterPro" id="IPR011948">
    <property type="entry name" value="Dullard_phosphatase"/>
</dbReference>
<protein>
    <submittedName>
        <fullName evidence="5">CTD small phosphatase-like protein 2</fullName>
    </submittedName>
</protein>
<name>A0A1Q9E855_SYMMI</name>
<feature type="compositionally biased region" description="Basic and acidic residues" evidence="2">
    <location>
        <begin position="1660"/>
        <end position="1695"/>
    </location>
</feature>
<dbReference type="SUPFAM" id="SSF48403">
    <property type="entry name" value="Ankyrin repeat"/>
    <property type="match status" value="1"/>
</dbReference>
<dbReference type="SMART" id="SM00577">
    <property type="entry name" value="CPDc"/>
    <property type="match status" value="1"/>
</dbReference>
<dbReference type="Pfam" id="PF03031">
    <property type="entry name" value="NIF"/>
    <property type="match status" value="1"/>
</dbReference>
<feature type="region of interest" description="Disordered" evidence="2">
    <location>
        <begin position="1287"/>
        <end position="1308"/>
    </location>
</feature>
<dbReference type="CDD" id="cd07521">
    <property type="entry name" value="HAD_FCP1-like"/>
    <property type="match status" value="1"/>
</dbReference>
<dbReference type="PROSITE" id="PS50088">
    <property type="entry name" value="ANK_REPEAT"/>
    <property type="match status" value="1"/>
</dbReference>
<feature type="compositionally biased region" description="Low complexity" evidence="2">
    <location>
        <begin position="1739"/>
        <end position="1754"/>
    </location>
</feature>
<dbReference type="SUPFAM" id="SSF57850">
    <property type="entry name" value="RING/U-box"/>
    <property type="match status" value="1"/>
</dbReference>
<feature type="compositionally biased region" description="Basic residues" evidence="2">
    <location>
        <begin position="887"/>
        <end position="896"/>
    </location>
</feature>
<feature type="domain" description="FCP1 homology" evidence="3">
    <location>
        <begin position="468"/>
        <end position="630"/>
    </location>
</feature>
<feature type="compositionally biased region" description="Basic and acidic residues" evidence="2">
    <location>
        <begin position="190"/>
        <end position="205"/>
    </location>
</feature>
<dbReference type="Gene3D" id="3.40.50.1000">
    <property type="entry name" value="HAD superfamily/HAD-like"/>
    <property type="match status" value="1"/>
</dbReference>
<dbReference type="Proteomes" id="UP000186817">
    <property type="component" value="Unassembled WGS sequence"/>
</dbReference>
<dbReference type="OrthoDB" id="277011at2759"/>
<evidence type="ECO:0000259" key="3">
    <source>
        <dbReference type="PROSITE" id="PS50969"/>
    </source>
</evidence>
<organism evidence="5 6">
    <name type="scientific">Symbiodinium microadriaticum</name>
    <name type="common">Dinoflagellate</name>
    <name type="synonym">Zooxanthella microadriatica</name>
    <dbReference type="NCBI Taxonomy" id="2951"/>
    <lineage>
        <taxon>Eukaryota</taxon>
        <taxon>Sar</taxon>
        <taxon>Alveolata</taxon>
        <taxon>Dinophyceae</taxon>
        <taxon>Suessiales</taxon>
        <taxon>Symbiodiniaceae</taxon>
        <taxon>Symbiodinium</taxon>
    </lineage>
</organism>
<dbReference type="PROSITE" id="PS50969">
    <property type="entry name" value="FCP1"/>
    <property type="match status" value="1"/>
</dbReference>
<evidence type="ECO:0000259" key="4">
    <source>
        <dbReference type="PROSITE" id="PS51698"/>
    </source>
</evidence>
<feature type="compositionally biased region" description="Acidic residues" evidence="2">
    <location>
        <begin position="1540"/>
        <end position="1549"/>
    </location>
</feature>
<dbReference type="PROSITE" id="PS50297">
    <property type="entry name" value="ANK_REP_REGION"/>
    <property type="match status" value="1"/>
</dbReference>
<dbReference type="PROSITE" id="PS51698">
    <property type="entry name" value="U_BOX"/>
    <property type="match status" value="1"/>
</dbReference>
<feature type="region of interest" description="Disordered" evidence="2">
    <location>
        <begin position="165"/>
        <end position="239"/>
    </location>
</feature>
<dbReference type="PANTHER" id="PTHR12210">
    <property type="entry name" value="DULLARD PROTEIN PHOSPHATASE"/>
    <property type="match status" value="1"/>
</dbReference>
<feature type="region of interest" description="Disordered" evidence="2">
    <location>
        <begin position="708"/>
        <end position="754"/>
    </location>
</feature>
<feature type="compositionally biased region" description="Polar residues" evidence="2">
    <location>
        <begin position="1696"/>
        <end position="1714"/>
    </location>
</feature>
<dbReference type="SMART" id="SM00248">
    <property type="entry name" value="ANK"/>
    <property type="match status" value="1"/>
</dbReference>
<dbReference type="InterPro" id="IPR050365">
    <property type="entry name" value="TIM50"/>
</dbReference>
<feature type="region of interest" description="Disordered" evidence="2">
    <location>
        <begin position="1660"/>
        <end position="1798"/>
    </location>
</feature>
<dbReference type="SMART" id="SM00504">
    <property type="entry name" value="Ubox"/>
    <property type="match status" value="1"/>
</dbReference>
<dbReference type="InterPro" id="IPR036770">
    <property type="entry name" value="Ankyrin_rpt-contain_sf"/>
</dbReference>
<accession>A0A1Q9E855</accession>
<dbReference type="GO" id="GO:0016567">
    <property type="term" value="P:protein ubiquitination"/>
    <property type="evidence" value="ECO:0007669"/>
    <property type="project" value="InterPro"/>
</dbReference>
<dbReference type="Pfam" id="PF00023">
    <property type="entry name" value="Ank"/>
    <property type="match status" value="1"/>
</dbReference>
<feature type="domain" description="U-box" evidence="4">
    <location>
        <begin position="1591"/>
        <end position="1664"/>
    </location>
</feature>